<evidence type="ECO:0008006" key="2">
    <source>
        <dbReference type="Google" id="ProtNLM"/>
    </source>
</evidence>
<sequence length="248" mass="27284">MFDVPNYGTETSSMAEWYFVARGNAGLSDCREHLKTELNIPDGKHFPQEERLLAEPTLKEQMRVPTEPSAFKSRGWDAANSKLAAIGTDPLVLVEFIGARLYTGPCYRKYNSVLRGVSGQVPFLLEAWKELCSGNKYETTLHVISAAISKLCKIQTANMLFRAPGGALPQQFLQKNDFNVMGGVELAFMSCTTSRDVALDYAVTSNASVLFQIQEGYVDRGADLSWLSQAAGPGGVFWEGGRHMKAIT</sequence>
<name>A0A7S3ATY1_9EUKA</name>
<reference evidence="1" key="1">
    <citation type="submission" date="2021-01" db="EMBL/GenBank/DDBJ databases">
        <authorList>
            <person name="Corre E."/>
            <person name="Pelletier E."/>
            <person name="Niang G."/>
            <person name="Scheremetjew M."/>
            <person name="Finn R."/>
            <person name="Kale V."/>
            <person name="Holt S."/>
            <person name="Cochrane G."/>
            <person name="Meng A."/>
            <person name="Brown T."/>
            <person name="Cohen L."/>
        </authorList>
    </citation>
    <scope>NUCLEOTIDE SEQUENCE</scope>
    <source>
        <strain evidence="1">CCMP281</strain>
    </source>
</reference>
<evidence type="ECO:0000313" key="1">
    <source>
        <dbReference type="EMBL" id="CAE0113337.1"/>
    </source>
</evidence>
<gene>
    <name evidence="1" type="ORF">HERI1096_LOCUS13997</name>
</gene>
<organism evidence="1">
    <name type="scientific">Haptolina ericina</name>
    <dbReference type="NCBI Taxonomy" id="156174"/>
    <lineage>
        <taxon>Eukaryota</taxon>
        <taxon>Haptista</taxon>
        <taxon>Haptophyta</taxon>
        <taxon>Prymnesiophyceae</taxon>
        <taxon>Prymnesiales</taxon>
        <taxon>Prymnesiaceae</taxon>
        <taxon>Haptolina</taxon>
    </lineage>
</organism>
<proteinExistence type="predicted"/>
<protein>
    <recommendedName>
        <fullName evidence="2">Mono(ADP-ribosyl)transferase</fullName>
    </recommendedName>
</protein>
<dbReference type="EMBL" id="HBHX01025100">
    <property type="protein sequence ID" value="CAE0113337.1"/>
    <property type="molecule type" value="Transcribed_RNA"/>
</dbReference>
<dbReference type="AlphaFoldDB" id="A0A7S3ATY1"/>
<dbReference type="Gene3D" id="3.90.176.10">
    <property type="entry name" value="Toxin ADP-ribosyltransferase, Chain A, domain 1"/>
    <property type="match status" value="1"/>
</dbReference>
<dbReference type="SUPFAM" id="SSF56399">
    <property type="entry name" value="ADP-ribosylation"/>
    <property type="match status" value="1"/>
</dbReference>
<accession>A0A7S3ATY1</accession>